<dbReference type="InterPro" id="IPR027417">
    <property type="entry name" value="P-loop_NTPase"/>
</dbReference>
<reference evidence="6" key="1">
    <citation type="submission" date="2021-03" db="EMBL/GenBank/DDBJ databases">
        <title>Streptomyces strains.</title>
        <authorList>
            <person name="Lund M.B."/>
            <person name="Toerring T."/>
        </authorList>
    </citation>
    <scope>NUCLEOTIDE SEQUENCE</scope>
    <source>
        <strain evidence="6">JCM 4242</strain>
    </source>
</reference>
<dbReference type="PANTHER" id="PTHR43788:SF8">
    <property type="entry name" value="DNA-BINDING PROTEIN SMUBP-2"/>
    <property type="match status" value="1"/>
</dbReference>
<keyword evidence="4 6" id="KW-0067">ATP-binding</keyword>
<evidence type="ECO:0000259" key="5">
    <source>
        <dbReference type="Pfam" id="PF13087"/>
    </source>
</evidence>
<evidence type="ECO:0000256" key="4">
    <source>
        <dbReference type="ARBA" id="ARBA00022840"/>
    </source>
</evidence>
<dbReference type="Pfam" id="PF13087">
    <property type="entry name" value="AAA_12"/>
    <property type="match status" value="1"/>
</dbReference>
<evidence type="ECO:0000256" key="2">
    <source>
        <dbReference type="ARBA" id="ARBA00022801"/>
    </source>
</evidence>
<dbReference type="GO" id="GO:0005524">
    <property type="term" value="F:ATP binding"/>
    <property type="evidence" value="ECO:0007669"/>
    <property type="project" value="UniProtKB-KW"/>
</dbReference>
<evidence type="ECO:0000256" key="1">
    <source>
        <dbReference type="ARBA" id="ARBA00022741"/>
    </source>
</evidence>
<dbReference type="InterPro" id="IPR050534">
    <property type="entry name" value="Coronavir_polyprotein_1ab"/>
</dbReference>
<keyword evidence="3" id="KW-0347">Helicase</keyword>
<evidence type="ECO:0000313" key="6">
    <source>
        <dbReference type="EMBL" id="MBO0657372.1"/>
    </source>
</evidence>
<dbReference type="PANTHER" id="PTHR43788">
    <property type="entry name" value="DNA2/NAM7 HELICASE FAMILY MEMBER"/>
    <property type="match status" value="1"/>
</dbReference>
<protein>
    <submittedName>
        <fullName evidence="6">ATP-binding protein</fullName>
    </submittedName>
</protein>
<name>A0A939JTW8_9ACTN</name>
<evidence type="ECO:0000256" key="3">
    <source>
        <dbReference type="ARBA" id="ARBA00022806"/>
    </source>
</evidence>
<dbReference type="AlphaFoldDB" id="A0A939JTW8"/>
<accession>A0A939JTW8</accession>
<organism evidence="6 7">
    <name type="scientific">Streptomyces triculaminicus</name>
    <dbReference type="NCBI Taxonomy" id="2816232"/>
    <lineage>
        <taxon>Bacteria</taxon>
        <taxon>Bacillati</taxon>
        <taxon>Actinomycetota</taxon>
        <taxon>Actinomycetes</taxon>
        <taxon>Kitasatosporales</taxon>
        <taxon>Streptomycetaceae</taxon>
        <taxon>Streptomyces</taxon>
    </lineage>
</organism>
<dbReference type="SUPFAM" id="SSF52540">
    <property type="entry name" value="P-loop containing nucleoside triphosphate hydrolases"/>
    <property type="match status" value="1"/>
</dbReference>
<feature type="domain" description="DNA2/NAM7 helicase-like C-terminal" evidence="5">
    <location>
        <begin position="203"/>
        <end position="402"/>
    </location>
</feature>
<comment type="caution">
    <text evidence="6">The sequence shown here is derived from an EMBL/GenBank/DDBJ whole genome shotgun (WGS) entry which is preliminary data.</text>
</comment>
<evidence type="ECO:0000313" key="7">
    <source>
        <dbReference type="Proteomes" id="UP000664781"/>
    </source>
</evidence>
<dbReference type="Gene3D" id="3.40.50.300">
    <property type="entry name" value="P-loop containing nucleotide triphosphate hydrolases"/>
    <property type="match status" value="2"/>
</dbReference>
<keyword evidence="1" id="KW-0547">Nucleotide-binding</keyword>
<dbReference type="Proteomes" id="UP000664781">
    <property type="component" value="Unassembled WGS sequence"/>
</dbReference>
<dbReference type="GO" id="GO:0016787">
    <property type="term" value="F:hydrolase activity"/>
    <property type="evidence" value="ECO:0007669"/>
    <property type="project" value="UniProtKB-KW"/>
</dbReference>
<dbReference type="EMBL" id="JAFMOF010000008">
    <property type="protein sequence ID" value="MBO0657372.1"/>
    <property type="molecule type" value="Genomic_DNA"/>
</dbReference>
<proteinExistence type="predicted"/>
<dbReference type="RefSeq" id="WP_207248922.1">
    <property type="nucleotide sequence ID" value="NZ_JAFMOF010000008.1"/>
</dbReference>
<gene>
    <name evidence="6" type="ORF">J1792_33075</name>
</gene>
<dbReference type="GO" id="GO:0043139">
    <property type="term" value="F:5'-3' DNA helicase activity"/>
    <property type="evidence" value="ECO:0007669"/>
    <property type="project" value="TreeGrafter"/>
</dbReference>
<keyword evidence="7" id="KW-1185">Reference proteome</keyword>
<sequence>MPNEEAVHASERVTLELTSRLLKLGAHEALIVDSPPGAGKTTLVTRSTRTLVDSGVETVPVVVQTNEQANDLVKRISADFDLRVGRLVGSSYTVPPYLSRLPRVQIEKNPGDFHRPQVVVATASKWAFCQGRQSYPVAVIDEAYQMRSDLLYRVAPLFGSFLAVGDPGQLDPFTTLDEKPWQGQPYDPLQTAGAVLAENADGDPLRLPVSWRLPQAAARLVQEAFYDQAFMAGTLPTERRLHLDTVDIAGWADKTLTHAAETGWGFCQLPARHTPPGDPEVAASLAMLVRRFVERHPWTSNEASAGDRRLTADRIAVGTVQRAQEAAVRSALDQLAHEHEHLACLREVVVATANKLQGREFDVVFVWHPLSGRQDATEFHLEAGRLCVLLSRHRHACVVVSRAGIRELLDAHPNSNPVYLNVPAKFPDGWEAHQQVLEHLGGHRVDALP</sequence>
<keyword evidence="2" id="KW-0378">Hydrolase</keyword>
<dbReference type="InterPro" id="IPR041679">
    <property type="entry name" value="DNA2/NAM7-like_C"/>
</dbReference>